<dbReference type="AlphaFoldDB" id="A0A2V2MZZ8"/>
<keyword evidence="3" id="KW-1185">Reference proteome</keyword>
<evidence type="ECO:0000313" key="2">
    <source>
        <dbReference type="EMBL" id="PWR73472.1"/>
    </source>
</evidence>
<feature type="domain" description="Carboxymuconolactone decarboxylase-like" evidence="1">
    <location>
        <begin position="58"/>
        <end position="127"/>
    </location>
</feature>
<sequence>MGKPRNGFENIVREVIERGTADTAKDWVEAIRKDYGRAPLIFERMAERPEVLVSHLLYKNSVLKTGTLEPKIVELISLAVSAALQCNHCTDYHVQAALKKGANPDEILEAILIAGLTSQSTVLADAYRTYSDTIEECISCGMKIPEPTRRDDEDFS</sequence>
<reference evidence="2 3" key="1">
    <citation type="submission" date="2018-05" db="EMBL/GenBank/DDBJ databases">
        <title>Draft genome of Methanospirillum stamsii Pt1.</title>
        <authorList>
            <person name="Dueholm M.S."/>
            <person name="Nielsen P.H."/>
            <person name="Bakmann L.F."/>
            <person name="Otzen D.E."/>
        </authorList>
    </citation>
    <scope>NUCLEOTIDE SEQUENCE [LARGE SCALE GENOMIC DNA]</scope>
    <source>
        <strain evidence="2 3">Pt1</strain>
    </source>
</reference>
<dbReference type="GO" id="GO:0051920">
    <property type="term" value="F:peroxiredoxin activity"/>
    <property type="evidence" value="ECO:0007669"/>
    <property type="project" value="InterPro"/>
</dbReference>
<name>A0A2V2MZZ8_9EURY</name>
<dbReference type="Pfam" id="PF02627">
    <property type="entry name" value="CMD"/>
    <property type="match status" value="1"/>
</dbReference>
<comment type="caution">
    <text evidence="2">The sequence shown here is derived from an EMBL/GenBank/DDBJ whole genome shotgun (WGS) entry which is preliminary data.</text>
</comment>
<dbReference type="NCBIfam" id="TIGR00778">
    <property type="entry name" value="ahpD_dom"/>
    <property type="match status" value="1"/>
</dbReference>
<dbReference type="SUPFAM" id="SSF69118">
    <property type="entry name" value="AhpD-like"/>
    <property type="match status" value="1"/>
</dbReference>
<dbReference type="PANTHER" id="PTHR33930">
    <property type="entry name" value="ALKYL HYDROPEROXIDE REDUCTASE AHPD"/>
    <property type="match status" value="1"/>
</dbReference>
<dbReference type="InterPro" id="IPR003779">
    <property type="entry name" value="CMD-like"/>
</dbReference>
<accession>A0A2V2MZZ8</accession>
<organism evidence="2 3">
    <name type="scientific">Methanospirillum stamsii</name>
    <dbReference type="NCBI Taxonomy" id="1277351"/>
    <lineage>
        <taxon>Archaea</taxon>
        <taxon>Methanobacteriati</taxon>
        <taxon>Methanobacteriota</taxon>
        <taxon>Stenosarchaea group</taxon>
        <taxon>Methanomicrobia</taxon>
        <taxon>Methanomicrobiales</taxon>
        <taxon>Methanospirillaceae</taxon>
        <taxon>Methanospirillum</taxon>
    </lineage>
</organism>
<evidence type="ECO:0000313" key="3">
    <source>
        <dbReference type="Proteomes" id="UP000245934"/>
    </source>
</evidence>
<evidence type="ECO:0000259" key="1">
    <source>
        <dbReference type="Pfam" id="PF02627"/>
    </source>
</evidence>
<dbReference type="OrthoDB" id="111898at2157"/>
<protein>
    <submittedName>
        <fullName evidence="2">Carboxymuconolactone decarboxylase family protein</fullName>
    </submittedName>
</protein>
<dbReference type="InterPro" id="IPR004675">
    <property type="entry name" value="AhpD_core"/>
</dbReference>
<dbReference type="GeneID" id="97608824"/>
<dbReference type="InterPro" id="IPR029032">
    <property type="entry name" value="AhpD-like"/>
</dbReference>
<dbReference type="Proteomes" id="UP000245934">
    <property type="component" value="Unassembled WGS sequence"/>
</dbReference>
<dbReference type="EMBL" id="QGMZ01000018">
    <property type="protein sequence ID" value="PWR73472.1"/>
    <property type="molecule type" value="Genomic_DNA"/>
</dbReference>
<dbReference type="RefSeq" id="WP_109940883.1">
    <property type="nucleotide sequence ID" value="NZ_CP176366.1"/>
</dbReference>
<gene>
    <name evidence="2" type="ORF">DLD82_09490</name>
</gene>
<dbReference type="Gene3D" id="1.20.1290.10">
    <property type="entry name" value="AhpD-like"/>
    <property type="match status" value="1"/>
</dbReference>
<proteinExistence type="predicted"/>
<dbReference type="PANTHER" id="PTHR33930:SF8">
    <property type="entry name" value="4-CARBOXYMUCONOLACTONE DECARBOXYLASE"/>
    <property type="match status" value="1"/>
</dbReference>